<dbReference type="FunFam" id="2.60.120.650:FF:000018">
    <property type="entry name" value="HSPB1-associated protein 1 homolog"/>
    <property type="match status" value="1"/>
</dbReference>
<dbReference type="CTD" id="79663"/>
<comment type="subcellular location">
    <subcellularLocation>
        <location evidence="1">Cytoplasm</location>
    </subcellularLocation>
</comment>
<feature type="region of interest" description="Disordered" evidence="4">
    <location>
        <begin position="365"/>
        <end position="385"/>
    </location>
</feature>
<dbReference type="AlphaFoldDB" id="A0A8B7XWE9"/>
<proteinExistence type="predicted"/>
<name>A0A8B7XWE9_ACAPL</name>
<dbReference type="InterPro" id="IPR041667">
    <property type="entry name" value="Cupin_8"/>
</dbReference>
<feature type="compositionally biased region" description="Basic and acidic residues" evidence="4">
    <location>
        <begin position="418"/>
        <end position="431"/>
    </location>
</feature>
<gene>
    <name evidence="7" type="primary">LOC110975987</name>
</gene>
<feature type="domain" description="JmjC" evidence="5">
    <location>
        <begin position="120"/>
        <end position="279"/>
    </location>
</feature>
<evidence type="ECO:0000256" key="3">
    <source>
        <dbReference type="ARBA" id="ARBA00037342"/>
    </source>
</evidence>
<feature type="region of interest" description="Disordered" evidence="4">
    <location>
        <begin position="399"/>
        <end position="471"/>
    </location>
</feature>
<evidence type="ECO:0000256" key="2">
    <source>
        <dbReference type="ARBA" id="ARBA00022490"/>
    </source>
</evidence>
<dbReference type="InterPro" id="IPR003347">
    <property type="entry name" value="JmjC_dom"/>
</dbReference>
<evidence type="ECO:0000256" key="4">
    <source>
        <dbReference type="SAM" id="MobiDB-lite"/>
    </source>
</evidence>
<feature type="compositionally biased region" description="Basic and acidic residues" evidence="4">
    <location>
        <begin position="374"/>
        <end position="385"/>
    </location>
</feature>
<dbReference type="GeneID" id="110975987"/>
<dbReference type="PANTHER" id="PTHR12461:SF43">
    <property type="entry name" value="HSPB1-ASSOCIATED PROTEIN 1"/>
    <property type="match status" value="1"/>
</dbReference>
<dbReference type="Pfam" id="PF13621">
    <property type="entry name" value="Cupin_8"/>
    <property type="match status" value="1"/>
</dbReference>
<comment type="function">
    <text evidence="3">May play a role in cellular stress response.</text>
</comment>
<dbReference type="Gene3D" id="2.60.120.650">
    <property type="entry name" value="Cupin"/>
    <property type="match status" value="1"/>
</dbReference>
<dbReference type="OrthoDB" id="47172at2759"/>
<dbReference type="PROSITE" id="PS51184">
    <property type="entry name" value="JMJC"/>
    <property type="match status" value="1"/>
</dbReference>
<evidence type="ECO:0000313" key="6">
    <source>
        <dbReference type="Proteomes" id="UP000694845"/>
    </source>
</evidence>
<evidence type="ECO:0000259" key="5">
    <source>
        <dbReference type="PROSITE" id="PS51184"/>
    </source>
</evidence>
<dbReference type="SUPFAM" id="SSF51197">
    <property type="entry name" value="Clavaminate synthase-like"/>
    <property type="match status" value="1"/>
</dbReference>
<dbReference type="Proteomes" id="UP000694845">
    <property type="component" value="Unplaced"/>
</dbReference>
<dbReference type="GO" id="GO:0005737">
    <property type="term" value="C:cytoplasm"/>
    <property type="evidence" value="ECO:0007669"/>
    <property type="project" value="UniProtKB-SubCell"/>
</dbReference>
<evidence type="ECO:0000256" key="1">
    <source>
        <dbReference type="ARBA" id="ARBA00004496"/>
    </source>
</evidence>
<dbReference type="OMA" id="DYKQMAF"/>
<feature type="compositionally biased region" description="Basic and acidic residues" evidence="4">
    <location>
        <begin position="453"/>
        <end position="466"/>
    </location>
</feature>
<evidence type="ECO:0000313" key="7">
    <source>
        <dbReference type="RefSeq" id="XP_022084577.1"/>
    </source>
</evidence>
<keyword evidence="2" id="KW-0963">Cytoplasm</keyword>
<dbReference type="SMART" id="SM00558">
    <property type="entry name" value="JmjC"/>
    <property type="match status" value="1"/>
</dbReference>
<dbReference type="RefSeq" id="XP_022084577.1">
    <property type="nucleotide sequence ID" value="XM_022228885.1"/>
</dbReference>
<dbReference type="PANTHER" id="PTHR12461">
    <property type="entry name" value="HYPOXIA-INDUCIBLE FACTOR 1 ALPHA INHIBITOR-RELATED"/>
    <property type="match status" value="1"/>
</dbReference>
<organism evidence="6 7">
    <name type="scientific">Acanthaster planci</name>
    <name type="common">Crown-of-thorns starfish</name>
    <dbReference type="NCBI Taxonomy" id="133434"/>
    <lineage>
        <taxon>Eukaryota</taxon>
        <taxon>Metazoa</taxon>
        <taxon>Echinodermata</taxon>
        <taxon>Eleutherozoa</taxon>
        <taxon>Asterozoa</taxon>
        <taxon>Asteroidea</taxon>
        <taxon>Valvatacea</taxon>
        <taxon>Valvatida</taxon>
        <taxon>Acanthasteridae</taxon>
        <taxon>Acanthaster</taxon>
    </lineage>
</organism>
<reference evidence="7" key="1">
    <citation type="submission" date="2025-08" db="UniProtKB">
        <authorList>
            <consortium name="RefSeq"/>
        </authorList>
    </citation>
    <scope>IDENTIFICATION</scope>
</reference>
<accession>A0A8B7XWE9</accession>
<protein>
    <submittedName>
        <fullName evidence="7">HSPB1-associated protein 1-like</fullName>
    </submittedName>
</protein>
<keyword evidence="6" id="KW-1185">Reference proteome</keyword>
<dbReference type="KEGG" id="aplc:110975987"/>
<sequence>MYGLMLEIDDQLNDFVHTCSILARAILNAVNAHLVQDWTKFTGLRHGVEEPKCVISNSEDACPCGQPSESVLWEVDCVHEEATLHQFCEWLRSDATSAWSGTSPNPLLKYSRGEHWCYVDYKQMAFLFEDHPEILEAVRWSDLGFEHRDGRQSTIWIGSEGAFTPGHYDTYGFNLVAQIYGRKRWHLFPPSQTSLLYPTRIPYEESSIFSPINIANPAVDRYPKFVESTPYVLTLEPGEVLFVPKHWWHFVESLEVSISINSWVDVESDRESRVQEAVTRLLVSILMSNSCGPRKWVCPTEAICSEEVNYSYVRAALQESSCRSEQACTTEEARDSVEHAANSTRNIWPHKPDLDSALTAQNEGMKGAKIPPKTSEDGKPPTEVDEALKLNSPFSCRFGRIDSAEPSHSSNAGTGHRLKVEEKGPCSRDKMVANPNEGGERKRPHCETTGSETRPKLPRADSDEPIPKQSNELLPAFVFPVKCRGQIYKESQHAHSVHSDQEVLNIKQIGSEVKLELRDEEIRQMVAECVSHPAVISLAATLLQEKFDQIQFDRHYQAV</sequence>